<proteinExistence type="predicted"/>
<dbReference type="Proteomes" id="UP000019116">
    <property type="component" value="Chromosome 5D"/>
</dbReference>
<dbReference type="OrthoDB" id="10285050at2759"/>
<evidence type="ECO:0000256" key="1">
    <source>
        <dbReference type="SAM" id="MobiDB-lite"/>
    </source>
</evidence>
<name>A0A3B6MUL6_WHEAT</name>
<dbReference type="RefSeq" id="XP_044401592.1">
    <property type="nucleotide sequence ID" value="XM_044545657.1"/>
</dbReference>
<sequence length="180" mass="20350">MFSIDHDVQEGEKQDGLVWVINSTKSRISSSVKGCKAASDEESTEHFISTMKEKDVKIDRFEVRGKAWTRRRLVLTGSDGAFHVLQWKQHKTRKMNVGSATTSGESERLSRGLEEENSAGVKELRALIQGVEARISAQLKDFETTISTRFSPFESRIQSMDIRLQAIEQERAESTGTNVW</sequence>
<evidence type="ECO:0000313" key="2">
    <source>
        <dbReference type="EnsemblPlants" id="TraesCS5D02G298400.1"/>
    </source>
</evidence>
<dbReference type="GeneID" id="123125128"/>
<dbReference type="Gramene" id="TraesROB_scaffold_042525_01G000100.1">
    <property type="protein sequence ID" value="TraesROB_scaffold_042525_01G000100.1"/>
    <property type="gene ID" value="TraesROB_scaffold_042525_01G000100"/>
</dbReference>
<gene>
    <name evidence="2" type="primary">LOC123125128</name>
</gene>
<protein>
    <submittedName>
        <fullName evidence="2">Uncharacterized protein</fullName>
    </submittedName>
</protein>
<dbReference type="AlphaFoldDB" id="A0A3B6MUL6"/>
<dbReference type="Gramene" id="TraesCS5D02G298400.1">
    <property type="protein sequence ID" value="TraesCS5D02G298400.1"/>
    <property type="gene ID" value="TraesCS5D02G298400"/>
</dbReference>
<dbReference type="Gramene" id="TraesCAD_scaffold_049670_01G000100.1">
    <property type="protein sequence ID" value="TraesCAD_scaffold_049670_01G000100.1"/>
    <property type="gene ID" value="TraesCAD_scaffold_049670_01G000100"/>
</dbReference>
<dbReference type="EnsemblPlants" id="TraesCS5D02G298400.1">
    <property type="protein sequence ID" value="TraesCS5D02G298400.1"/>
    <property type="gene ID" value="TraesCS5D02G298400"/>
</dbReference>
<dbReference type="Gramene" id="TraesARI5D03G03103640.1">
    <property type="protein sequence ID" value="TraesARI5D03G03103640.1"/>
    <property type="gene ID" value="TraesARI5D03G03103640"/>
</dbReference>
<feature type="compositionally biased region" description="Basic and acidic residues" evidence="1">
    <location>
        <begin position="105"/>
        <end position="114"/>
    </location>
</feature>
<feature type="region of interest" description="Disordered" evidence="1">
    <location>
        <begin position="95"/>
        <end position="114"/>
    </location>
</feature>
<keyword evidence="3" id="KW-1185">Reference proteome</keyword>
<dbReference type="Gramene" id="TraesCLE_scaffold_023090_01G000100.1">
    <property type="protein sequence ID" value="TraesCLE_scaffold_023090_01G000100.1"/>
    <property type="gene ID" value="TraesCLE_scaffold_023090_01G000100"/>
</dbReference>
<accession>A0A3B6MUL6</accession>
<organism evidence="2">
    <name type="scientific">Triticum aestivum</name>
    <name type="common">Wheat</name>
    <dbReference type="NCBI Taxonomy" id="4565"/>
    <lineage>
        <taxon>Eukaryota</taxon>
        <taxon>Viridiplantae</taxon>
        <taxon>Streptophyta</taxon>
        <taxon>Embryophyta</taxon>
        <taxon>Tracheophyta</taxon>
        <taxon>Spermatophyta</taxon>
        <taxon>Magnoliopsida</taxon>
        <taxon>Liliopsida</taxon>
        <taxon>Poales</taxon>
        <taxon>Poaceae</taxon>
        <taxon>BOP clade</taxon>
        <taxon>Pooideae</taxon>
        <taxon>Triticodae</taxon>
        <taxon>Triticeae</taxon>
        <taxon>Triticinae</taxon>
        <taxon>Triticum</taxon>
    </lineage>
</organism>
<reference evidence="2" key="2">
    <citation type="submission" date="2018-10" db="UniProtKB">
        <authorList>
            <consortium name="EnsemblPlants"/>
        </authorList>
    </citation>
    <scope>IDENTIFICATION</scope>
</reference>
<reference evidence="2" key="1">
    <citation type="submission" date="2018-08" db="EMBL/GenBank/DDBJ databases">
        <authorList>
            <person name="Rossello M."/>
        </authorList>
    </citation>
    <scope>NUCLEOTIDE SEQUENCE [LARGE SCALE GENOMIC DNA]</scope>
    <source>
        <strain evidence="2">cv. Chinese Spring</strain>
    </source>
</reference>
<dbReference type="Gramene" id="TraesWEE_scaffold_102788_01G000100.1">
    <property type="protein sequence ID" value="TraesWEE_scaffold_102788_01G000100.1"/>
    <property type="gene ID" value="TraesWEE_scaffold_102788_01G000100"/>
</dbReference>
<evidence type="ECO:0000313" key="3">
    <source>
        <dbReference type="Proteomes" id="UP000019116"/>
    </source>
</evidence>
<dbReference type="KEGG" id="taes:123125128"/>